<dbReference type="PANTHER" id="PTHR34496">
    <property type="entry name" value="GLCNAC TRANSFERASE-RELATED"/>
    <property type="match status" value="1"/>
</dbReference>
<dbReference type="OrthoDB" id="5366220at2"/>
<accession>A0A1J1LL35</accession>
<evidence type="ECO:0000313" key="1">
    <source>
        <dbReference type="EMBL" id="CUR33277.1"/>
    </source>
</evidence>
<keyword evidence="2" id="KW-1185">Reference proteome</keyword>
<proteinExistence type="predicted"/>
<dbReference type="EMBL" id="CZDF01000156">
    <property type="protein sequence ID" value="CUR33277.1"/>
    <property type="molecule type" value="Genomic_DNA"/>
</dbReference>
<gene>
    <name evidence="1" type="ORF">PL9214500524</name>
</gene>
<dbReference type="InterPro" id="IPR029044">
    <property type="entry name" value="Nucleotide-diphossugar_trans"/>
</dbReference>
<dbReference type="Pfam" id="PF11397">
    <property type="entry name" value="GlcNAc"/>
    <property type="match status" value="2"/>
</dbReference>
<dbReference type="RefSeq" id="WP_072719898.1">
    <property type="nucleotide sequence ID" value="NZ_LN889802.1"/>
</dbReference>
<dbReference type="Gene3D" id="3.90.550.10">
    <property type="entry name" value="Spore Coat Polysaccharide Biosynthesis Protein SpsA, Chain A"/>
    <property type="match status" value="1"/>
</dbReference>
<sequence>MLDSSLQMLVSQSIKTLDSILIDGTLPASERAAVAFKILELAQNITPTVSSDSPSAIAQTQLLSLPKLNFTDPKLFLHLAAYRDSELIPTLKDALKKAHRPEKITFGIVWQFIPGEDEIITEKMQEFPCKMIEIDARQSLGVCWARSLGQRLLHDEDFILQLDSHHRFVEGWDSLLLQQLAQCPSPKPVLSAYTPPYIPPDEIPPGYPCTRLTAHHFDEHGILSFIAGESLASYSEPQLGMFLAGGFIFAPRQFYLDVPYDPFLYFRGEEITLSTRAWTKGWDIFYPHQITIYHYYTRTNAKKHWDINSEWYKLEQKSRERIKKILRITSLETESLEIYDIGNIRTLEDYQNFCGINFKTQEISETASKGIPTKSVIALRAREQGTGNSKN</sequence>
<protein>
    <recommendedName>
        <fullName evidence="3">Glycosyltransferase (GlcNAc)</fullName>
    </recommendedName>
</protein>
<evidence type="ECO:0008006" key="3">
    <source>
        <dbReference type="Google" id="ProtNLM"/>
    </source>
</evidence>
<dbReference type="STRING" id="671072.PL9214500524"/>
<dbReference type="SUPFAM" id="SSF53448">
    <property type="entry name" value="Nucleotide-diphospho-sugar transferases"/>
    <property type="match status" value="1"/>
</dbReference>
<reference evidence="2" key="1">
    <citation type="submission" date="2015-10" db="EMBL/GenBank/DDBJ databases">
        <authorList>
            <person name="Regsiter A."/>
            <person name="william w."/>
        </authorList>
    </citation>
    <scope>NUCLEOTIDE SEQUENCE [LARGE SCALE GENOMIC DNA]</scope>
</reference>
<dbReference type="PANTHER" id="PTHR34496:SF10">
    <property type="entry name" value="GLCNAC TRANSFERASE"/>
    <property type="match status" value="1"/>
</dbReference>
<evidence type="ECO:0000313" key="2">
    <source>
        <dbReference type="Proteomes" id="UP000184315"/>
    </source>
</evidence>
<name>A0A1J1LL35_9CYAN</name>
<dbReference type="AlphaFoldDB" id="A0A1J1LL35"/>
<organism evidence="1 2">
    <name type="scientific">Planktothrix tepida PCC 9214</name>
    <dbReference type="NCBI Taxonomy" id="671072"/>
    <lineage>
        <taxon>Bacteria</taxon>
        <taxon>Bacillati</taxon>
        <taxon>Cyanobacteriota</taxon>
        <taxon>Cyanophyceae</taxon>
        <taxon>Oscillatoriophycideae</taxon>
        <taxon>Oscillatoriales</taxon>
        <taxon>Microcoleaceae</taxon>
        <taxon>Planktothrix</taxon>
    </lineage>
</organism>
<dbReference type="InterPro" id="IPR021067">
    <property type="entry name" value="Glycosyltransferase"/>
</dbReference>
<dbReference type="Proteomes" id="UP000184315">
    <property type="component" value="Unassembled WGS sequence"/>
</dbReference>